<organism evidence="1 2">
    <name type="scientific">Cellulomonas fulva</name>
    <dbReference type="NCBI Taxonomy" id="2835530"/>
    <lineage>
        <taxon>Bacteria</taxon>
        <taxon>Bacillati</taxon>
        <taxon>Actinomycetota</taxon>
        <taxon>Actinomycetes</taxon>
        <taxon>Micrococcales</taxon>
        <taxon>Cellulomonadaceae</taxon>
        <taxon>Cellulomonas</taxon>
    </lineage>
</organism>
<comment type="caution">
    <text evidence="1">The sequence shown here is derived from an EMBL/GenBank/DDBJ whole genome shotgun (WGS) entry which is preliminary data.</text>
</comment>
<proteinExistence type="predicted"/>
<evidence type="ECO:0000313" key="2">
    <source>
        <dbReference type="Proteomes" id="UP000722125"/>
    </source>
</evidence>
<accession>A0ABS5TXK3</accession>
<keyword evidence="2" id="KW-1185">Reference proteome</keyword>
<dbReference type="EMBL" id="JAHBOH010000001">
    <property type="protein sequence ID" value="MBT0993856.1"/>
    <property type="molecule type" value="Genomic_DNA"/>
</dbReference>
<protein>
    <submittedName>
        <fullName evidence="1">Uncharacterized protein</fullName>
    </submittedName>
</protein>
<sequence length="255" mass="26885">MPPVLPTPFPPPSAALLESTGLLERWRDESVASVWRRPSDWYHPAVDELAVAILLHDDAVAAAARLGSARGDAGVGVAEAIDDLGCLYRTTGAGEPPLPVVRALCTGWADAQAAPVGVPWGRDPESGLPSAEYLRIRLAECYPAATDRLLVVDVAAGVPDPFTRAARSAAVGAALLDAFGPARPMASLGGGAFVVLSPADERPDDALVVLDARVTARTRAGRVTDVTRHPLRRWSEGLPPTYDEAVRRLDALARP</sequence>
<reference evidence="1 2" key="1">
    <citation type="submission" date="2021-05" db="EMBL/GenBank/DDBJ databases">
        <title>Description of Cellulomonas sp. DKR-3 sp. nov.</title>
        <authorList>
            <person name="Dahal R.H."/>
            <person name="Chaudhary D.K."/>
        </authorList>
    </citation>
    <scope>NUCLEOTIDE SEQUENCE [LARGE SCALE GENOMIC DNA]</scope>
    <source>
        <strain evidence="1 2">DKR-3</strain>
    </source>
</reference>
<gene>
    <name evidence="1" type="ORF">KIN34_06090</name>
</gene>
<evidence type="ECO:0000313" key="1">
    <source>
        <dbReference type="EMBL" id="MBT0993856.1"/>
    </source>
</evidence>
<dbReference type="Proteomes" id="UP000722125">
    <property type="component" value="Unassembled WGS sequence"/>
</dbReference>
<name>A0ABS5TXK3_9CELL</name>
<dbReference type="RefSeq" id="WP_214351846.1">
    <property type="nucleotide sequence ID" value="NZ_JAHBOH010000001.1"/>
</dbReference>